<evidence type="ECO:0000259" key="1">
    <source>
        <dbReference type="Pfam" id="PF05685"/>
    </source>
</evidence>
<keyword evidence="2" id="KW-0255">Endonuclease</keyword>
<reference evidence="2 3" key="1">
    <citation type="journal article" date="2020" name="ISME J.">
        <title>Comparative genomics reveals insights into cyanobacterial evolution and habitat adaptation.</title>
        <authorList>
            <person name="Chen M.Y."/>
            <person name="Teng W.K."/>
            <person name="Zhao L."/>
            <person name="Hu C.X."/>
            <person name="Zhou Y.K."/>
            <person name="Han B.P."/>
            <person name="Song L.R."/>
            <person name="Shu W.S."/>
        </authorList>
    </citation>
    <scope>NUCLEOTIDE SEQUENCE [LARGE SCALE GENOMIC DNA]</scope>
    <source>
        <strain evidence="2 3">FACHB-1050</strain>
    </source>
</reference>
<keyword evidence="2" id="KW-0378">Hydrolase</keyword>
<keyword evidence="2" id="KW-0540">Nuclease</keyword>
<protein>
    <submittedName>
        <fullName evidence="2">Uma2 family endonuclease</fullName>
    </submittedName>
</protein>
<dbReference type="Proteomes" id="UP000618445">
    <property type="component" value="Unassembled WGS sequence"/>
</dbReference>
<proteinExistence type="predicted"/>
<accession>A0ABR8CBU4</accession>
<dbReference type="RefSeq" id="WP_190578870.1">
    <property type="nucleotide sequence ID" value="NZ_CAWPQU010000016.1"/>
</dbReference>
<sequence length="215" mass="24877">MTVQLALRQLEIPEGQRLRLHDLSWQEFEAILGEMGEHRASRIAYFDGILEVRMPLPEHEVDKELIGDIVKLILDTFGMEFECFGSTTFKRQEMKSGIEPDTCFYIDNHHRMVGKRRLNLAIDPPPDLSIEIDVTSFTQLKAYEALQVRELWCYSDRQLSIYILQGDRYIQTEISPTFPSLKITEAIPKFVAIAINQGRSAAMKACRQWLIQETI</sequence>
<gene>
    <name evidence="2" type="ORF">H6G05_14605</name>
</gene>
<dbReference type="GO" id="GO:0004519">
    <property type="term" value="F:endonuclease activity"/>
    <property type="evidence" value="ECO:0007669"/>
    <property type="project" value="UniProtKB-KW"/>
</dbReference>
<dbReference type="InterPro" id="IPR008538">
    <property type="entry name" value="Uma2"/>
</dbReference>
<dbReference type="PANTHER" id="PTHR47152">
    <property type="entry name" value="SLR2084 PROTEIN-RELATED"/>
    <property type="match status" value="1"/>
</dbReference>
<dbReference type="InterPro" id="IPR012296">
    <property type="entry name" value="Nuclease_put_TT1808"/>
</dbReference>
<organism evidence="2 3">
    <name type="scientific">Phormidium tenue FACHB-1050</name>
    <dbReference type="NCBI Taxonomy" id="2692857"/>
    <lineage>
        <taxon>Bacteria</taxon>
        <taxon>Bacillati</taxon>
        <taxon>Cyanobacteriota</taxon>
        <taxon>Cyanophyceae</taxon>
        <taxon>Oscillatoriophycideae</taxon>
        <taxon>Oscillatoriales</taxon>
        <taxon>Oscillatoriaceae</taxon>
        <taxon>Phormidium</taxon>
    </lineage>
</organism>
<dbReference type="PANTHER" id="PTHR47152:SF1">
    <property type="entry name" value="SLL1186 PROTEIN"/>
    <property type="match status" value="1"/>
</dbReference>
<feature type="domain" description="Putative restriction endonuclease" evidence="1">
    <location>
        <begin position="25"/>
        <end position="191"/>
    </location>
</feature>
<evidence type="ECO:0000313" key="2">
    <source>
        <dbReference type="EMBL" id="MBD2318071.1"/>
    </source>
</evidence>
<dbReference type="Gene3D" id="3.90.1570.10">
    <property type="entry name" value="tt1808, chain A"/>
    <property type="match status" value="1"/>
</dbReference>
<evidence type="ECO:0000313" key="3">
    <source>
        <dbReference type="Proteomes" id="UP000618445"/>
    </source>
</evidence>
<dbReference type="CDD" id="cd06260">
    <property type="entry name" value="DUF820-like"/>
    <property type="match status" value="1"/>
</dbReference>
<dbReference type="Pfam" id="PF05685">
    <property type="entry name" value="Uma2"/>
    <property type="match status" value="1"/>
</dbReference>
<keyword evidence="3" id="KW-1185">Reference proteome</keyword>
<dbReference type="EMBL" id="JACJQY010000023">
    <property type="protein sequence ID" value="MBD2318071.1"/>
    <property type="molecule type" value="Genomic_DNA"/>
</dbReference>
<name>A0ABR8CBU4_9CYAN</name>
<comment type="caution">
    <text evidence="2">The sequence shown here is derived from an EMBL/GenBank/DDBJ whole genome shotgun (WGS) entry which is preliminary data.</text>
</comment>